<evidence type="ECO:0000313" key="6">
    <source>
        <dbReference type="Proteomes" id="UP000220340"/>
    </source>
</evidence>
<dbReference type="Gene3D" id="3.20.20.80">
    <property type="entry name" value="Glycosidases"/>
    <property type="match status" value="1"/>
</dbReference>
<evidence type="ECO:0000313" key="5">
    <source>
        <dbReference type="EMBL" id="PEG53754.1"/>
    </source>
</evidence>
<comment type="caution">
    <text evidence="5">The sequence shown here is derived from an EMBL/GenBank/DDBJ whole genome shotgun (WGS) entry which is preliminary data.</text>
</comment>
<dbReference type="EMBL" id="PDCR01000017">
    <property type="protein sequence ID" value="PEG53754.1"/>
    <property type="molecule type" value="Genomic_DNA"/>
</dbReference>
<dbReference type="InterPro" id="IPR017853">
    <property type="entry name" value="GH"/>
</dbReference>
<dbReference type="Proteomes" id="UP000220340">
    <property type="component" value="Unassembled WGS sequence"/>
</dbReference>
<dbReference type="PANTHER" id="PTHR12631">
    <property type="entry name" value="ALPHA-L-IDURONIDASE"/>
    <property type="match status" value="1"/>
</dbReference>
<dbReference type="AlphaFoldDB" id="A0A2A7NU84"/>
<evidence type="ECO:0000256" key="3">
    <source>
        <dbReference type="SAM" id="MobiDB-lite"/>
    </source>
</evidence>
<evidence type="ECO:0000256" key="2">
    <source>
        <dbReference type="ARBA" id="ARBA00023295"/>
    </source>
</evidence>
<keyword evidence="2" id="KW-0326">Glycosidase</keyword>
<dbReference type="InterPro" id="IPR051923">
    <property type="entry name" value="Glycosyl_Hydrolase_39"/>
</dbReference>
<accession>A0A2A7NU84</accession>
<feature type="compositionally biased region" description="Low complexity" evidence="3">
    <location>
        <begin position="533"/>
        <end position="547"/>
    </location>
</feature>
<dbReference type="SUPFAM" id="SSF51445">
    <property type="entry name" value="(Trans)glycosidases"/>
    <property type="match status" value="1"/>
</dbReference>
<feature type="region of interest" description="Disordered" evidence="3">
    <location>
        <begin position="532"/>
        <end position="652"/>
    </location>
</feature>
<name>A0A2A7NU84_9MYCO</name>
<evidence type="ECO:0000256" key="1">
    <source>
        <dbReference type="ARBA" id="ARBA00022801"/>
    </source>
</evidence>
<proteinExistence type="predicted"/>
<dbReference type="OrthoDB" id="9802522at2"/>
<sequence length="652" mass="68732">MRDGLLCVVHGRPSRQTPNNARSGMDAQHNRWRSRIVSRVSIVAVVSALLCTMVGTRSESVAHLEASRVVLTAAIDQSSTTLGFADSDLTNTGMSQAEIAQQLDKMQSLGVQNVRILIPWVTIEERQGEYNWDYVDYIVEAANSRGMGILGVINQTPGWAGIPIMAGMPDPAVFGGFAEKVATRYAGKISAYEIWNEPNAINSLDPVDPAAYTRLLQAAYPLMKQVDPTITVVGGVVGAGATLGHITMNPDDFVQGMYDAGAKGYFDALSFHPYQYSVEFSAGAGVAGSPLEQLQQIMQIMAANGDADLKVWATEYGQPTTGQYTAQQQAEFIRDFLNTWSQMAGTGPMFIYTLQDTNSGSPNLQDNFGVYYSDGTAKQVVQVIVDYLNSVDPTDPTDPIDPTPAGPSHPLIQAIAAAVHWLGAATRTVITGLATAAVDVAKFTGAVIRAVVQVACNLIRSGAAAVESVVKGIATATKKAVTTVRQVVHPNSSRTPGGDTDEPVAGRAAKNTALALGGDLAPAEQRVVRTVRPADAADADGAAPVVPGRDETPEPVRAEVADEADVEPRDPDPRQTGLAADDEDEEPSRSTAADRRAALGSSAEDGDDVTDDRTSSSDKATSANKEPAGRTPSTGTAQSNERSEAGGADSSE</sequence>
<organism evidence="5 6">
    <name type="scientific">Mycolicibacterium diernhoferi</name>
    <dbReference type="NCBI Taxonomy" id="1801"/>
    <lineage>
        <taxon>Bacteria</taxon>
        <taxon>Bacillati</taxon>
        <taxon>Actinomycetota</taxon>
        <taxon>Actinomycetes</taxon>
        <taxon>Mycobacteriales</taxon>
        <taxon>Mycobacteriaceae</taxon>
        <taxon>Mycolicibacterium</taxon>
    </lineage>
</organism>
<protein>
    <recommendedName>
        <fullName evidence="4">Glycoside hydrolase family 5 domain-containing protein</fullName>
    </recommendedName>
</protein>
<feature type="compositionally biased region" description="Polar residues" evidence="3">
    <location>
        <begin position="631"/>
        <end position="640"/>
    </location>
</feature>
<dbReference type="GO" id="GO:0000272">
    <property type="term" value="P:polysaccharide catabolic process"/>
    <property type="evidence" value="ECO:0007669"/>
    <property type="project" value="InterPro"/>
</dbReference>
<keyword evidence="6" id="KW-1185">Reference proteome</keyword>
<keyword evidence="1" id="KW-0378">Hydrolase</keyword>
<feature type="domain" description="Glycoside hydrolase family 5" evidence="4">
    <location>
        <begin position="95"/>
        <end position="335"/>
    </location>
</feature>
<dbReference type="InterPro" id="IPR001547">
    <property type="entry name" value="Glyco_hydro_5"/>
</dbReference>
<dbReference type="GO" id="GO:0004553">
    <property type="term" value="F:hydrolase activity, hydrolyzing O-glycosyl compounds"/>
    <property type="evidence" value="ECO:0007669"/>
    <property type="project" value="InterPro"/>
</dbReference>
<reference evidence="5 6" key="1">
    <citation type="submission" date="2017-10" db="EMBL/GenBank/DDBJ databases">
        <title>The new phylogeny of genus Mycobacterium.</title>
        <authorList>
            <person name="Tortoli E."/>
            <person name="Trovato A."/>
            <person name="Cirillo D.M."/>
        </authorList>
    </citation>
    <scope>NUCLEOTIDE SEQUENCE [LARGE SCALE GENOMIC DNA]</scope>
    <source>
        <strain evidence="5 6">IP141170001</strain>
    </source>
</reference>
<dbReference type="PANTHER" id="PTHR12631:SF10">
    <property type="entry name" value="BETA-XYLOSIDASE-LIKE PROTEIN-RELATED"/>
    <property type="match status" value="1"/>
</dbReference>
<dbReference type="Pfam" id="PF00150">
    <property type="entry name" value="Cellulase"/>
    <property type="match status" value="1"/>
</dbReference>
<evidence type="ECO:0000259" key="4">
    <source>
        <dbReference type="Pfam" id="PF00150"/>
    </source>
</evidence>
<feature type="region of interest" description="Disordered" evidence="3">
    <location>
        <begin position="486"/>
        <end position="505"/>
    </location>
</feature>
<gene>
    <name evidence="5" type="ORF">CRI78_14190</name>
</gene>
<feature type="compositionally biased region" description="Basic and acidic residues" evidence="3">
    <location>
        <begin position="548"/>
        <end position="573"/>
    </location>
</feature>